<protein>
    <submittedName>
        <fullName evidence="1">Uncharacterized protein</fullName>
    </submittedName>
</protein>
<reference evidence="1" key="1">
    <citation type="submission" date="2022-03" db="EMBL/GenBank/DDBJ databases">
        <authorList>
            <person name="Martin C."/>
        </authorList>
    </citation>
    <scope>NUCLEOTIDE SEQUENCE</scope>
</reference>
<name>A0A8J1UGQ6_OWEFU</name>
<dbReference type="EMBL" id="CAIIXF020000007">
    <property type="protein sequence ID" value="CAH1788165.1"/>
    <property type="molecule type" value="Genomic_DNA"/>
</dbReference>
<dbReference type="OrthoDB" id="5955158at2759"/>
<dbReference type="Pfam" id="PF01041">
    <property type="entry name" value="DegT_DnrJ_EryC1"/>
    <property type="match status" value="1"/>
</dbReference>
<dbReference type="FunFam" id="3.40.640.10:FF:000227">
    <property type="entry name" value="Predicted protein"/>
    <property type="match status" value="1"/>
</dbReference>
<evidence type="ECO:0000313" key="2">
    <source>
        <dbReference type="Proteomes" id="UP000749559"/>
    </source>
</evidence>
<keyword evidence="2" id="KW-1185">Reference proteome</keyword>
<dbReference type="GO" id="GO:0008483">
    <property type="term" value="F:transaminase activity"/>
    <property type="evidence" value="ECO:0007669"/>
    <property type="project" value="TreeGrafter"/>
</dbReference>
<accession>A0A8J1UGQ6</accession>
<evidence type="ECO:0000313" key="1">
    <source>
        <dbReference type="EMBL" id="CAH1788165.1"/>
    </source>
</evidence>
<dbReference type="Proteomes" id="UP000749559">
    <property type="component" value="Unassembled WGS sequence"/>
</dbReference>
<dbReference type="SUPFAM" id="SSF53383">
    <property type="entry name" value="PLP-dependent transferases"/>
    <property type="match status" value="1"/>
</dbReference>
<dbReference type="AlphaFoldDB" id="A0A8J1UGQ6"/>
<proteinExistence type="predicted"/>
<dbReference type="GO" id="GO:0000271">
    <property type="term" value="P:polysaccharide biosynthetic process"/>
    <property type="evidence" value="ECO:0007669"/>
    <property type="project" value="TreeGrafter"/>
</dbReference>
<dbReference type="PANTHER" id="PTHR30244">
    <property type="entry name" value="TRANSAMINASE"/>
    <property type="match status" value="1"/>
</dbReference>
<organism evidence="1 2">
    <name type="scientific">Owenia fusiformis</name>
    <name type="common">Polychaete worm</name>
    <dbReference type="NCBI Taxonomy" id="6347"/>
    <lineage>
        <taxon>Eukaryota</taxon>
        <taxon>Metazoa</taxon>
        <taxon>Spiralia</taxon>
        <taxon>Lophotrochozoa</taxon>
        <taxon>Annelida</taxon>
        <taxon>Polychaeta</taxon>
        <taxon>Sedentaria</taxon>
        <taxon>Canalipalpata</taxon>
        <taxon>Sabellida</taxon>
        <taxon>Oweniida</taxon>
        <taxon>Oweniidae</taxon>
        <taxon>Owenia</taxon>
    </lineage>
</organism>
<dbReference type="Gene3D" id="3.40.640.10">
    <property type="entry name" value="Type I PLP-dependent aspartate aminotransferase-like (Major domain)"/>
    <property type="match status" value="1"/>
</dbReference>
<sequence length="444" mass="50859">MDIVPYVSVYIDASWRDFLVAISKCTVSSVDRKRTEEEIQKIWTNEANSNFVLPCLSVRSALDLFLRVKSFPKGSEIIMSALNIPDMEKVIRHHGLKIVPLDVNMETMMPKYELIDCLVTDKTVGILVAPIFGRIFDLEPFVQAAQKHQICLIEDNAEAFGGFELGKLGHPKTDISLFSFGPIKFYTAFGGSVVKVRDRKVYDKMLELYESYPKQTHSEFLKKILKYSIAGILLNVPCASKTTIIICRFLGIDHKKKVVSMLRGFPSDLIQRIRYQPSNALLHMMLRRFTMFDKTDFGLSRIKGDYISERLPEGVTQVGMKAEENNYWLFPVIVDNPEEVLRHLNASGVDAYRGATQLNLMEPGNERENKWTGQFRLTNEFMMKYPTEARYIIDHVLYLPVNKMVPFHQLDKICEKLDRAITEISSKNLVPLNKSMGLQPKSKL</sequence>
<dbReference type="InterPro" id="IPR015422">
    <property type="entry name" value="PyrdxlP-dep_Trfase_small"/>
</dbReference>
<dbReference type="Gene3D" id="3.90.1150.10">
    <property type="entry name" value="Aspartate Aminotransferase, domain 1"/>
    <property type="match status" value="1"/>
</dbReference>
<dbReference type="InterPro" id="IPR015421">
    <property type="entry name" value="PyrdxlP-dep_Trfase_major"/>
</dbReference>
<gene>
    <name evidence="1" type="ORF">OFUS_LOCUS13751</name>
</gene>
<dbReference type="InterPro" id="IPR000653">
    <property type="entry name" value="DegT/StrS_aminotransferase"/>
</dbReference>
<dbReference type="GO" id="GO:0030170">
    <property type="term" value="F:pyridoxal phosphate binding"/>
    <property type="evidence" value="ECO:0007669"/>
    <property type="project" value="TreeGrafter"/>
</dbReference>
<dbReference type="PANTHER" id="PTHR30244:SF34">
    <property type="entry name" value="DTDP-4-AMINO-4,6-DIDEOXYGALACTOSE TRANSAMINASE"/>
    <property type="match status" value="1"/>
</dbReference>
<comment type="caution">
    <text evidence="1">The sequence shown here is derived from an EMBL/GenBank/DDBJ whole genome shotgun (WGS) entry which is preliminary data.</text>
</comment>
<dbReference type="InterPro" id="IPR015424">
    <property type="entry name" value="PyrdxlP-dep_Trfase"/>
</dbReference>